<proteinExistence type="predicted"/>
<protein>
    <submittedName>
        <fullName evidence="2">Uncharacterized protein</fullName>
    </submittedName>
</protein>
<feature type="region of interest" description="Disordered" evidence="1">
    <location>
        <begin position="1"/>
        <end position="23"/>
    </location>
</feature>
<feature type="compositionally biased region" description="Polar residues" evidence="1">
    <location>
        <begin position="1"/>
        <end position="12"/>
    </location>
</feature>
<dbReference type="AlphaFoldDB" id="A0A4V2S7C4"/>
<evidence type="ECO:0000313" key="2">
    <source>
        <dbReference type="EMBL" id="TCO59360.1"/>
    </source>
</evidence>
<evidence type="ECO:0000313" key="3">
    <source>
        <dbReference type="Proteomes" id="UP000295680"/>
    </source>
</evidence>
<dbReference type="EMBL" id="SLWS01000004">
    <property type="protein sequence ID" value="TCO59360.1"/>
    <property type="molecule type" value="Genomic_DNA"/>
</dbReference>
<name>A0A4V2S7C4_9PSEU</name>
<accession>A0A4V2S7C4</accession>
<sequence length="39" mass="4446">MRRRITQISVTAQAERDEDTSPNSATWEMIVTDICAVLH</sequence>
<evidence type="ECO:0000256" key="1">
    <source>
        <dbReference type="SAM" id="MobiDB-lite"/>
    </source>
</evidence>
<organism evidence="2 3">
    <name type="scientific">Actinocrispum wychmicini</name>
    <dbReference type="NCBI Taxonomy" id="1213861"/>
    <lineage>
        <taxon>Bacteria</taxon>
        <taxon>Bacillati</taxon>
        <taxon>Actinomycetota</taxon>
        <taxon>Actinomycetes</taxon>
        <taxon>Pseudonocardiales</taxon>
        <taxon>Pseudonocardiaceae</taxon>
        <taxon>Actinocrispum</taxon>
    </lineage>
</organism>
<dbReference type="Proteomes" id="UP000295680">
    <property type="component" value="Unassembled WGS sequence"/>
</dbReference>
<keyword evidence="3" id="KW-1185">Reference proteome</keyword>
<comment type="caution">
    <text evidence="2">The sequence shown here is derived from an EMBL/GenBank/DDBJ whole genome shotgun (WGS) entry which is preliminary data.</text>
</comment>
<reference evidence="2 3" key="1">
    <citation type="submission" date="2019-03" db="EMBL/GenBank/DDBJ databases">
        <title>Genomic Encyclopedia of Type Strains, Phase IV (KMG-IV): sequencing the most valuable type-strain genomes for metagenomic binning, comparative biology and taxonomic classification.</title>
        <authorList>
            <person name="Goeker M."/>
        </authorList>
    </citation>
    <scope>NUCLEOTIDE SEQUENCE [LARGE SCALE GENOMIC DNA]</scope>
    <source>
        <strain evidence="2 3">DSM 45934</strain>
    </source>
</reference>
<gene>
    <name evidence="2" type="ORF">EV192_104201</name>
</gene>